<dbReference type="Proteomes" id="UP000178184">
    <property type="component" value="Unassembled WGS sequence"/>
</dbReference>
<sequence>MLKIITGKNLTKVLNEANKKALDFLSKNPNSVVEKVNNQIFSINDLSYRANANVLFGGLSVYILDDFIKDNEDDFIKITKNIHDSKSLFIFCEEAIIKDIEKSCLESGGEVVKLLADEKVKDNPFAITDALIAKDKKKTWQLYRYEIDRGEPAEAILGRFAWAIKTLTLIQKNPTQSALDLGISPFVYSKTKSKVLAWTGNEALNFYTQLLFGMKKDEEIEVHLEKLILG</sequence>
<proteinExistence type="predicted"/>
<dbReference type="STRING" id="1801764.A2903_01610"/>
<evidence type="ECO:0000313" key="2">
    <source>
        <dbReference type="Proteomes" id="UP000178184"/>
    </source>
</evidence>
<evidence type="ECO:0000313" key="1">
    <source>
        <dbReference type="EMBL" id="OGI83135.1"/>
    </source>
</evidence>
<protein>
    <recommendedName>
        <fullName evidence="3">DNA polymerase III delta N-terminal domain-containing protein</fullName>
    </recommendedName>
</protein>
<evidence type="ECO:0008006" key="3">
    <source>
        <dbReference type="Google" id="ProtNLM"/>
    </source>
</evidence>
<dbReference type="Gene3D" id="1.20.272.10">
    <property type="match status" value="1"/>
</dbReference>
<gene>
    <name evidence="1" type="ORF">A2903_01610</name>
</gene>
<dbReference type="AlphaFoldDB" id="A0A1F6WN15"/>
<organism evidence="1 2">
    <name type="scientific">Candidatus Nomurabacteria bacterium RIFCSPLOWO2_01_FULL_33_17</name>
    <dbReference type="NCBI Taxonomy" id="1801764"/>
    <lineage>
        <taxon>Bacteria</taxon>
        <taxon>Candidatus Nomuraibacteriota</taxon>
    </lineage>
</organism>
<comment type="caution">
    <text evidence="1">The sequence shown here is derived from an EMBL/GenBank/DDBJ whole genome shotgun (WGS) entry which is preliminary data.</text>
</comment>
<name>A0A1F6WN15_9BACT</name>
<reference evidence="1 2" key="1">
    <citation type="journal article" date="2016" name="Nat. Commun.">
        <title>Thousands of microbial genomes shed light on interconnected biogeochemical processes in an aquifer system.</title>
        <authorList>
            <person name="Anantharaman K."/>
            <person name="Brown C.T."/>
            <person name="Hug L.A."/>
            <person name="Sharon I."/>
            <person name="Castelle C.J."/>
            <person name="Probst A.J."/>
            <person name="Thomas B.C."/>
            <person name="Singh A."/>
            <person name="Wilkins M.J."/>
            <person name="Karaoz U."/>
            <person name="Brodie E.L."/>
            <person name="Williams K.H."/>
            <person name="Hubbard S.S."/>
            <person name="Banfield J.F."/>
        </authorList>
    </citation>
    <scope>NUCLEOTIDE SEQUENCE [LARGE SCALE GENOMIC DNA]</scope>
</reference>
<dbReference type="EMBL" id="MFUO01000037">
    <property type="protein sequence ID" value="OGI83135.1"/>
    <property type="molecule type" value="Genomic_DNA"/>
</dbReference>
<accession>A0A1F6WN15</accession>